<dbReference type="SMART" id="SM00342">
    <property type="entry name" value="HTH_ARAC"/>
    <property type="match status" value="1"/>
</dbReference>
<dbReference type="Gene3D" id="3.40.50.2300">
    <property type="match status" value="1"/>
</dbReference>
<comment type="function">
    <text evidence="9">May play the central regulatory role in sporulation. It may be an element of the effector pathway responsible for the activation of sporulation genes in response to nutritional stress. Spo0A may act in concert with spo0H (a sigma factor) to control the expression of some genes that are critical to the sporulation process.</text>
</comment>
<evidence type="ECO:0000256" key="2">
    <source>
        <dbReference type="ARBA" id="ARBA00018672"/>
    </source>
</evidence>
<sequence length="511" mass="59453">MFRILLVDDEAQEREGIRFLIEKYRLPLSVVEAQNGQKALEYLKGHPVDILFTDVKMPYKDGLELAKETFQFNPDIRIIIFSAYGEFEYAKRAMEANAVDYLLKPIELDEFEKVMNKVIGDLERQREESKQEQEQKEASMKRVFYKVFTGGSVSASDLGMLEEYFRTIGKERKVLISLESGRNIFEQQEEVFLKLLHTYIRIPSEYVNLYPDSSVVLLADENRIVGSGLQKQLEKLARDGRQLLGTEISIVVSREFTTVEEMNRQMEEISQIRKNFYGTGGEITFLSEIVLNSEYYAAEVERIKELMIEAIGDRNDDLVILYGDQLVETMVGGHVVSRIYVHHVFYDILSAFYSQYGVNDKPRLFERVERLLSYKDGEELEVNFRAVLNEVLAKRTDAVGDSPRIVERIKNIVRDEYRSDIGLEDIAERVNLAPAYLSYLFKKETGANLVKYITDYRMEQARKLLEDEELKIVLVAKACGYENQPYFNRLFKNYYGMTPRQYREKNGKQQG</sequence>
<feature type="coiled-coil region" evidence="11">
    <location>
        <begin position="108"/>
        <end position="142"/>
    </location>
</feature>
<dbReference type="Pfam" id="PF00072">
    <property type="entry name" value="Response_reg"/>
    <property type="match status" value="1"/>
</dbReference>
<dbReference type="RefSeq" id="WP_055653092.1">
    <property type="nucleotide sequence ID" value="NZ_CABIXC010000001.1"/>
</dbReference>
<gene>
    <name evidence="14" type="ORF">ERS852407_00831</name>
</gene>
<evidence type="ECO:0000313" key="15">
    <source>
        <dbReference type="Proteomes" id="UP000095651"/>
    </source>
</evidence>
<keyword evidence="5" id="KW-0902">Two-component regulatory system</keyword>
<reference evidence="14 15" key="1">
    <citation type="submission" date="2015-09" db="EMBL/GenBank/DDBJ databases">
        <authorList>
            <consortium name="Pathogen Informatics"/>
        </authorList>
    </citation>
    <scope>NUCLEOTIDE SEQUENCE [LARGE SCALE GENOMIC DNA]</scope>
    <source>
        <strain evidence="14 15">2789STDY5608850</strain>
    </source>
</reference>
<dbReference type="InterPro" id="IPR011006">
    <property type="entry name" value="CheY-like_superfamily"/>
</dbReference>
<dbReference type="EMBL" id="CYZE01000001">
    <property type="protein sequence ID" value="CUN65830.1"/>
    <property type="molecule type" value="Genomic_DNA"/>
</dbReference>
<accession>A0A173YQH6</accession>
<dbReference type="PROSITE" id="PS01124">
    <property type="entry name" value="HTH_ARAC_FAMILY_2"/>
    <property type="match status" value="1"/>
</dbReference>
<dbReference type="PANTHER" id="PTHR42713:SF3">
    <property type="entry name" value="TRANSCRIPTIONAL REGULATORY PROTEIN HPTR"/>
    <property type="match status" value="1"/>
</dbReference>
<evidence type="ECO:0000256" key="7">
    <source>
        <dbReference type="ARBA" id="ARBA00023125"/>
    </source>
</evidence>
<keyword evidence="6" id="KW-0805">Transcription regulation</keyword>
<dbReference type="GO" id="GO:0043565">
    <property type="term" value="F:sequence-specific DNA binding"/>
    <property type="evidence" value="ECO:0007669"/>
    <property type="project" value="InterPro"/>
</dbReference>
<keyword evidence="11" id="KW-0175">Coiled coil</keyword>
<dbReference type="InterPro" id="IPR051552">
    <property type="entry name" value="HptR"/>
</dbReference>
<evidence type="ECO:0000256" key="10">
    <source>
        <dbReference type="PROSITE-ProRule" id="PRU00169"/>
    </source>
</evidence>
<organism evidence="14 15">
    <name type="scientific">Hungatella hathewayi</name>
    <dbReference type="NCBI Taxonomy" id="154046"/>
    <lineage>
        <taxon>Bacteria</taxon>
        <taxon>Bacillati</taxon>
        <taxon>Bacillota</taxon>
        <taxon>Clostridia</taxon>
        <taxon>Lachnospirales</taxon>
        <taxon>Lachnospiraceae</taxon>
        <taxon>Hungatella</taxon>
    </lineage>
</organism>
<name>A0A173YQH6_9FIRM</name>
<protein>
    <recommendedName>
        <fullName evidence="2">Stage 0 sporulation protein A homolog</fullName>
    </recommendedName>
</protein>
<evidence type="ECO:0000256" key="8">
    <source>
        <dbReference type="ARBA" id="ARBA00023163"/>
    </source>
</evidence>
<keyword evidence="3" id="KW-0963">Cytoplasm</keyword>
<dbReference type="InterPro" id="IPR020449">
    <property type="entry name" value="Tscrpt_reg_AraC-type_HTH"/>
</dbReference>
<evidence type="ECO:0000256" key="9">
    <source>
        <dbReference type="ARBA" id="ARBA00024867"/>
    </source>
</evidence>
<keyword evidence="4 10" id="KW-0597">Phosphoprotein</keyword>
<dbReference type="InterPro" id="IPR001789">
    <property type="entry name" value="Sig_transdc_resp-reg_receiver"/>
</dbReference>
<dbReference type="SUPFAM" id="SSF52172">
    <property type="entry name" value="CheY-like"/>
    <property type="match status" value="1"/>
</dbReference>
<dbReference type="GO" id="GO:0003700">
    <property type="term" value="F:DNA-binding transcription factor activity"/>
    <property type="evidence" value="ECO:0007669"/>
    <property type="project" value="InterPro"/>
</dbReference>
<evidence type="ECO:0000256" key="4">
    <source>
        <dbReference type="ARBA" id="ARBA00022553"/>
    </source>
</evidence>
<comment type="subcellular location">
    <subcellularLocation>
        <location evidence="1">Cytoplasm</location>
    </subcellularLocation>
</comment>
<evidence type="ECO:0000313" key="14">
    <source>
        <dbReference type="EMBL" id="CUN65830.1"/>
    </source>
</evidence>
<dbReference type="PANTHER" id="PTHR42713">
    <property type="entry name" value="HISTIDINE KINASE-RELATED"/>
    <property type="match status" value="1"/>
</dbReference>
<dbReference type="Proteomes" id="UP000095651">
    <property type="component" value="Unassembled WGS sequence"/>
</dbReference>
<dbReference type="InterPro" id="IPR018060">
    <property type="entry name" value="HTH_AraC"/>
</dbReference>
<dbReference type="PRINTS" id="PR00032">
    <property type="entry name" value="HTHARAC"/>
</dbReference>
<evidence type="ECO:0000259" key="13">
    <source>
        <dbReference type="PROSITE" id="PS50110"/>
    </source>
</evidence>
<dbReference type="AlphaFoldDB" id="A0A173YQH6"/>
<evidence type="ECO:0000259" key="12">
    <source>
        <dbReference type="PROSITE" id="PS01124"/>
    </source>
</evidence>
<evidence type="ECO:0000256" key="1">
    <source>
        <dbReference type="ARBA" id="ARBA00004496"/>
    </source>
</evidence>
<evidence type="ECO:0000256" key="5">
    <source>
        <dbReference type="ARBA" id="ARBA00023012"/>
    </source>
</evidence>
<feature type="domain" description="HTH araC/xylS-type" evidence="12">
    <location>
        <begin position="407"/>
        <end position="505"/>
    </location>
</feature>
<dbReference type="InterPro" id="IPR009057">
    <property type="entry name" value="Homeodomain-like_sf"/>
</dbReference>
<dbReference type="GO" id="GO:0005737">
    <property type="term" value="C:cytoplasm"/>
    <property type="evidence" value="ECO:0007669"/>
    <property type="project" value="UniProtKB-SubCell"/>
</dbReference>
<dbReference type="SUPFAM" id="SSF46689">
    <property type="entry name" value="Homeodomain-like"/>
    <property type="match status" value="2"/>
</dbReference>
<dbReference type="Gene3D" id="1.10.10.60">
    <property type="entry name" value="Homeodomain-like"/>
    <property type="match status" value="2"/>
</dbReference>
<keyword evidence="8" id="KW-0804">Transcription</keyword>
<keyword evidence="7" id="KW-0238">DNA-binding</keyword>
<evidence type="ECO:0000256" key="3">
    <source>
        <dbReference type="ARBA" id="ARBA00022490"/>
    </source>
</evidence>
<dbReference type="SMART" id="SM00448">
    <property type="entry name" value="REC"/>
    <property type="match status" value="1"/>
</dbReference>
<evidence type="ECO:0000256" key="6">
    <source>
        <dbReference type="ARBA" id="ARBA00023015"/>
    </source>
</evidence>
<feature type="modified residue" description="4-aspartylphosphate" evidence="10">
    <location>
        <position position="54"/>
    </location>
</feature>
<dbReference type="Pfam" id="PF12833">
    <property type="entry name" value="HTH_18"/>
    <property type="match status" value="1"/>
</dbReference>
<feature type="domain" description="Response regulatory" evidence="13">
    <location>
        <begin position="3"/>
        <end position="119"/>
    </location>
</feature>
<dbReference type="PROSITE" id="PS50110">
    <property type="entry name" value="RESPONSE_REGULATORY"/>
    <property type="match status" value="1"/>
</dbReference>
<dbReference type="GO" id="GO:0000160">
    <property type="term" value="P:phosphorelay signal transduction system"/>
    <property type="evidence" value="ECO:0007669"/>
    <property type="project" value="UniProtKB-KW"/>
</dbReference>
<evidence type="ECO:0000256" key="11">
    <source>
        <dbReference type="SAM" id="Coils"/>
    </source>
</evidence>
<dbReference type="CDD" id="cd17536">
    <property type="entry name" value="REC_YesN-like"/>
    <property type="match status" value="1"/>
</dbReference>
<proteinExistence type="predicted"/>